<evidence type="ECO:0000313" key="7">
    <source>
        <dbReference type="EMBL" id="ODM96459.1"/>
    </source>
</evidence>
<dbReference type="PRINTS" id="PR00759">
    <property type="entry name" value="BASICPTASE"/>
</dbReference>
<feature type="domain" description="BPTI/Kunitz inhibitor" evidence="6">
    <location>
        <begin position="151"/>
        <end position="204"/>
    </location>
</feature>
<dbReference type="PANTHER" id="PTHR10083:SF374">
    <property type="entry name" value="BPTI_KUNITZ INHIBITOR DOMAIN-CONTAINING PROTEIN"/>
    <property type="match status" value="1"/>
</dbReference>
<dbReference type="Pfam" id="PF00014">
    <property type="entry name" value="Kunitz_BPTI"/>
    <property type="match status" value="3"/>
</dbReference>
<dbReference type="InterPro" id="IPR020901">
    <property type="entry name" value="Prtase_inh_Kunz-CS"/>
</dbReference>
<keyword evidence="2" id="KW-0722">Serine protease inhibitor</keyword>
<feature type="domain" description="BPTI/Kunitz inhibitor" evidence="6">
    <location>
        <begin position="79"/>
        <end position="129"/>
    </location>
</feature>
<evidence type="ECO:0000256" key="1">
    <source>
        <dbReference type="ARBA" id="ARBA00022690"/>
    </source>
</evidence>
<dbReference type="InterPro" id="IPR036880">
    <property type="entry name" value="Kunitz_BPTI_sf"/>
</dbReference>
<dbReference type="Gene3D" id="4.10.410.10">
    <property type="entry name" value="Pancreatic trypsin inhibitor Kunitz domain"/>
    <property type="match status" value="3"/>
</dbReference>
<dbReference type="GO" id="GO:0004867">
    <property type="term" value="F:serine-type endopeptidase inhibitor activity"/>
    <property type="evidence" value="ECO:0007669"/>
    <property type="project" value="UniProtKB-KW"/>
</dbReference>
<feature type="chain" id="PRO_5008904535" evidence="5">
    <location>
        <begin position="22"/>
        <end position="603"/>
    </location>
</feature>
<dbReference type="PANTHER" id="PTHR10083">
    <property type="entry name" value="KUNITZ-TYPE PROTEASE INHIBITOR-RELATED"/>
    <property type="match status" value="1"/>
</dbReference>
<evidence type="ECO:0000256" key="2">
    <source>
        <dbReference type="ARBA" id="ARBA00022900"/>
    </source>
</evidence>
<sequence>MGWKDFLSILLCIALIHSTIAYPRASASDEDDDTQQQQQQNIDSDSLEELTQKIHAKGRRPQKLQVTELEPEPEPYDPCLDARKIGPCKGRIPRFFLNQATGSCERFSWGGCSKTGNNFKELTECETSCSKHLTKAKLDVEQDQTSVVATCEKPPTVQGAPECEAYIPRWTFNSTEQQCIRFIWGGCAKTENNFATESSCKATCGEYSNLKSGATTPTPSGRDLDQQQNSNIEEPQVPLSREVCELPSESGRCLAFFERYYFNKINNRCELFTYGGCGGNENRFDTAEDCVRACGGDSPVSGECKAKQHFKEKTSRLNSAIIESSTNTYVQCADVECPWALYDHYYSLGCSPIYDGDSCCPTRYECPDTQQEIQNNTVPESRSLTLENETTTVGPDPTLPQQCRYRGKYYNVGDMVDAASDTGSCRAGCICVSSEPEAPRIVCAQIECAEHFRGRPPGKENCVPLYKKDSCCAHDYHCPEGGLTIVDPKDKDKVLPLAKCMVDGEGYYEGQRVYPNKSPCSKCLCQRNPNNVTSPEGQLYCEKIDCGIEIYYSHYLARGCAPVYYEKDDGTTSCCPISWECRKCEMKIKLATPFWKSCWNGMS</sequence>
<feature type="compositionally biased region" description="Low complexity" evidence="4">
    <location>
        <begin position="35"/>
        <end position="44"/>
    </location>
</feature>
<proteinExistence type="predicted"/>
<evidence type="ECO:0000256" key="5">
    <source>
        <dbReference type="SAM" id="SignalP"/>
    </source>
</evidence>
<dbReference type="AlphaFoldDB" id="A0A1D2MTL7"/>
<gene>
    <name evidence="7" type="ORF">Ocin01_10220</name>
</gene>
<dbReference type="EMBL" id="LJIJ01000538">
    <property type="protein sequence ID" value="ODM96459.1"/>
    <property type="molecule type" value="Genomic_DNA"/>
</dbReference>
<dbReference type="OrthoDB" id="365605at2759"/>
<dbReference type="SMART" id="SM00214">
    <property type="entry name" value="VWC"/>
    <property type="match status" value="2"/>
</dbReference>
<dbReference type="STRING" id="48709.A0A1D2MTL7"/>
<dbReference type="InterPro" id="IPR001007">
    <property type="entry name" value="VWF_dom"/>
</dbReference>
<dbReference type="InterPro" id="IPR050098">
    <property type="entry name" value="TFPI/VKTCI-like"/>
</dbReference>
<evidence type="ECO:0000313" key="8">
    <source>
        <dbReference type="Proteomes" id="UP000094527"/>
    </source>
</evidence>
<reference evidence="7 8" key="1">
    <citation type="journal article" date="2016" name="Genome Biol. Evol.">
        <title>Gene Family Evolution Reflects Adaptation to Soil Environmental Stressors in the Genome of the Collembolan Orchesella cincta.</title>
        <authorList>
            <person name="Faddeeva-Vakhrusheva A."/>
            <person name="Derks M.F."/>
            <person name="Anvar S.Y."/>
            <person name="Agamennone V."/>
            <person name="Suring W."/>
            <person name="Smit S."/>
            <person name="van Straalen N.M."/>
            <person name="Roelofs D."/>
        </authorList>
    </citation>
    <scope>NUCLEOTIDE SEQUENCE [LARGE SCALE GENOMIC DNA]</scope>
    <source>
        <tissue evidence="7">Mixed pool</tissue>
    </source>
</reference>
<organism evidence="7 8">
    <name type="scientific">Orchesella cincta</name>
    <name type="common">Springtail</name>
    <name type="synonym">Podura cincta</name>
    <dbReference type="NCBI Taxonomy" id="48709"/>
    <lineage>
        <taxon>Eukaryota</taxon>
        <taxon>Metazoa</taxon>
        <taxon>Ecdysozoa</taxon>
        <taxon>Arthropoda</taxon>
        <taxon>Hexapoda</taxon>
        <taxon>Collembola</taxon>
        <taxon>Entomobryomorpha</taxon>
        <taxon>Entomobryoidea</taxon>
        <taxon>Orchesellidae</taxon>
        <taxon>Orchesellinae</taxon>
        <taxon>Orchesella</taxon>
    </lineage>
</organism>
<dbReference type="PROSITE" id="PS50279">
    <property type="entry name" value="BPTI_KUNITZ_2"/>
    <property type="match status" value="3"/>
</dbReference>
<dbReference type="SMART" id="SM00131">
    <property type="entry name" value="KU"/>
    <property type="match status" value="3"/>
</dbReference>
<protein>
    <submittedName>
        <fullName evidence="7">Tissue factor pathway inhibitor</fullName>
    </submittedName>
</protein>
<dbReference type="GO" id="GO:0005615">
    <property type="term" value="C:extracellular space"/>
    <property type="evidence" value="ECO:0007669"/>
    <property type="project" value="TreeGrafter"/>
</dbReference>
<feature type="domain" description="BPTI/Kunitz inhibitor" evidence="6">
    <location>
        <begin position="244"/>
        <end position="294"/>
    </location>
</feature>
<name>A0A1D2MTL7_ORCCI</name>
<keyword evidence="1" id="KW-0646">Protease inhibitor</keyword>
<dbReference type="PROSITE" id="PS00280">
    <property type="entry name" value="BPTI_KUNITZ_1"/>
    <property type="match status" value="2"/>
</dbReference>
<dbReference type="Proteomes" id="UP000094527">
    <property type="component" value="Unassembled WGS sequence"/>
</dbReference>
<keyword evidence="5" id="KW-0732">Signal</keyword>
<dbReference type="InterPro" id="IPR002223">
    <property type="entry name" value="Kunitz_BPTI"/>
</dbReference>
<evidence type="ECO:0000259" key="6">
    <source>
        <dbReference type="PROSITE" id="PS50279"/>
    </source>
</evidence>
<dbReference type="SUPFAM" id="SSF57362">
    <property type="entry name" value="BPTI-like"/>
    <property type="match status" value="3"/>
</dbReference>
<comment type="caution">
    <text evidence="7">The sequence shown here is derived from an EMBL/GenBank/DDBJ whole genome shotgun (WGS) entry which is preliminary data.</text>
</comment>
<evidence type="ECO:0000256" key="3">
    <source>
        <dbReference type="ARBA" id="ARBA00023157"/>
    </source>
</evidence>
<evidence type="ECO:0000256" key="4">
    <source>
        <dbReference type="SAM" id="MobiDB-lite"/>
    </source>
</evidence>
<feature type="signal peptide" evidence="5">
    <location>
        <begin position="1"/>
        <end position="21"/>
    </location>
</feature>
<accession>A0A1D2MTL7</accession>
<dbReference type="CDD" id="cd00109">
    <property type="entry name" value="Kunitz-type"/>
    <property type="match status" value="3"/>
</dbReference>
<dbReference type="OMA" id="PECEAYI"/>
<feature type="region of interest" description="Disordered" evidence="4">
    <location>
        <begin position="212"/>
        <end position="232"/>
    </location>
</feature>
<dbReference type="FunFam" id="4.10.410.10:FF:000020">
    <property type="entry name" value="Collagen, type VI, alpha 3"/>
    <property type="match status" value="1"/>
</dbReference>
<keyword evidence="3" id="KW-1015">Disulfide bond</keyword>
<keyword evidence="8" id="KW-1185">Reference proteome</keyword>
<feature type="region of interest" description="Disordered" evidence="4">
    <location>
        <begin position="26"/>
        <end position="47"/>
    </location>
</feature>